<reference evidence="1" key="1">
    <citation type="submission" date="2021-02" db="EMBL/GenBank/DDBJ databases">
        <authorList>
            <consortium name="DOE Joint Genome Institute"/>
            <person name="Ahrendt S."/>
            <person name="Looney B.P."/>
            <person name="Miyauchi S."/>
            <person name="Morin E."/>
            <person name="Drula E."/>
            <person name="Courty P.E."/>
            <person name="Chicoki N."/>
            <person name="Fauchery L."/>
            <person name="Kohler A."/>
            <person name="Kuo A."/>
            <person name="Labutti K."/>
            <person name="Pangilinan J."/>
            <person name="Lipzen A."/>
            <person name="Riley R."/>
            <person name="Andreopoulos W."/>
            <person name="He G."/>
            <person name="Johnson J."/>
            <person name="Barry K.W."/>
            <person name="Grigoriev I.V."/>
            <person name="Nagy L."/>
            <person name="Hibbett D."/>
            <person name="Henrissat B."/>
            <person name="Matheny P.B."/>
            <person name="Labbe J."/>
            <person name="Martin F."/>
        </authorList>
    </citation>
    <scope>NUCLEOTIDE SEQUENCE</scope>
    <source>
        <strain evidence="1">FP105234-sp</strain>
    </source>
</reference>
<keyword evidence="2" id="KW-1185">Reference proteome</keyword>
<dbReference type="EMBL" id="MU275852">
    <property type="protein sequence ID" value="KAI0051473.1"/>
    <property type="molecule type" value="Genomic_DNA"/>
</dbReference>
<proteinExistence type="predicted"/>
<reference evidence="1" key="2">
    <citation type="journal article" date="2022" name="New Phytol.">
        <title>Evolutionary transition to the ectomycorrhizal habit in the genomes of a hyperdiverse lineage of mushroom-forming fungi.</title>
        <authorList>
            <person name="Looney B."/>
            <person name="Miyauchi S."/>
            <person name="Morin E."/>
            <person name="Drula E."/>
            <person name="Courty P.E."/>
            <person name="Kohler A."/>
            <person name="Kuo A."/>
            <person name="LaButti K."/>
            <person name="Pangilinan J."/>
            <person name="Lipzen A."/>
            <person name="Riley R."/>
            <person name="Andreopoulos W."/>
            <person name="He G."/>
            <person name="Johnson J."/>
            <person name="Nolan M."/>
            <person name="Tritt A."/>
            <person name="Barry K.W."/>
            <person name="Grigoriev I.V."/>
            <person name="Nagy L.G."/>
            <person name="Hibbett D."/>
            <person name="Henrissat B."/>
            <person name="Matheny P.B."/>
            <person name="Labbe J."/>
            <person name="Martin F.M."/>
        </authorList>
    </citation>
    <scope>NUCLEOTIDE SEQUENCE</scope>
    <source>
        <strain evidence="1">FP105234-sp</strain>
    </source>
</reference>
<evidence type="ECO:0000313" key="1">
    <source>
        <dbReference type="EMBL" id="KAI0051473.1"/>
    </source>
</evidence>
<evidence type="ECO:0000313" key="2">
    <source>
        <dbReference type="Proteomes" id="UP000814033"/>
    </source>
</evidence>
<sequence length="390" mass="43096">MIMNQKPRAVHFGAGNIGRGFIGALLAESGYHVVFSDVNNKVVDELNKRDTYEVRILEADEGSEEITDFSAVDSHNVIAELADPNVRIVTTAVGPPILEKLAPTLAKGLQARRSAGGGPLNVIACENMVNQTQTLAKHVHTHLSPADIEWLNQHIGFANCSVDRIVPSVQLDDENPLDVGVEEFSEWAVDQTALKSEIHPPVNGMKLTDNLDGYIERKLFTLNCGHAISAYLGYVRQHHTIDEAMSDPEISRVVRGALHEGGVALVRKHKFEEQDHAAYIERILLRFANPKLKDDVKRVARQPLRKLGREDRLLGPAYLAQGYGMPIDNLAHGIAAVFLFDMPDDEEAVQLQEKVKTHGIDKTVTEHTGFEEGGDEHRKVVDAYHGLKGK</sequence>
<dbReference type="Proteomes" id="UP000814033">
    <property type="component" value="Unassembled WGS sequence"/>
</dbReference>
<protein>
    <submittedName>
        <fullName evidence="1">Mannitol-1-phosphate 5-dehydrogenase</fullName>
    </submittedName>
</protein>
<comment type="caution">
    <text evidence="1">The sequence shown here is derived from an EMBL/GenBank/DDBJ whole genome shotgun (WGS) entry which is preliminary data.</text>
</comment>
<name>A0ACB8S6T0_9AGAM</name>
<organism evidence="1 2">
    <name type="scientific">Auriscalpium vulgare</name>
    <dbReference type="NCBI Taxonomy" id="40419"/>
    <lineage>
        <taxon>Eukaryota</taxon>
        <taxon>Fungi</taxon>
        <taxon>Dikarya</taxon>
        <taxon>Basidiomycota</taxon>
        <taxon>Agaricomycotina</taxon>
        <taxon>Agaricomycetes</taxon>
        <taxon>Russulales</taxon>
        <taxon>Auriscalpiaceae</taxon>
        <taxon>Auriscalpium</taxon>
    </lineage>
</organism>
<accession>A0ACB8S6T0</accession>
<gene>
    <name evidence="1" type="ORF">FA95DRAFT_1593338</name>
</gene>